<feature type="chain" id="PRO_5047105245" evidence="1">
    <location>
        <begin position="23"/>
        <end position="376"/>
    </location>
</feature>
<organism evidence="2 3">
    <name type="scientific">Vibrio gallaecicus</name>
    <dbReference type="NCBI Taxonomy" id="552386"/>
    <lineage>
        <taxon>Bacteria</taxon>
        <taxon>Pseudomonadati</taxon>
        <taxon>Pseudomonadota</taxon>
        <taxon>Gammaproteobacteria</taxon>
        <taxon>Vibrionales</taxon>
        <taxon>Vibrionaceae</taxon>
        <taxon>Vibrio</taxon>
    </lineage>
</organism>
<evidence type="ECO:0000256" key="1">
    <source>
        <dbReference type="SAM" id="SignalP"/>
    </source>
</evidence>
<keyword evidence="3" id="KW-1185">Reference proteome</keyword>
<accession>A0ABV4N6H4</accession>
<proteinExistence type="predicted"/>
<dbReference type="Proteomes" id="UP001570417">
    <property type="component" value="Unassembled WGS sequence"/>
</dbReference>
<protein>
    <submittedName>
        <fullName evidence="2">Conjugal transfer protein TraF</fullName>
    </submittedName>
</protein>
<evidence type="ECO:0000313" key="2">
    <source>
        <dbReference type="EMBL" id="MFA0566968.1"/>
    </source>
</evidence>
<reference evidence="2 3" key="1">
    <citation type="journal article" date="2024" name="ISME J.">
        <title>Tailless and filamentous prophages are predominant in marine Vibrio.</title>
        <authorList>
            <person name="Steensen K."/>
            <person name="Seneca J."/>
            <person name="Bartlau N."/>
            <person name="Yu X.A."/>
            <person name="Hussain F.A."/>
            <person name="Polz M.F."/>
        </authorList>
    </citation>
    <scope>NUCLEOTIDE SEQUENCE [LARGE SCALE GENOMIC DNA]</scope>
    <source>
        <strain evidence="2 3">10N.222.51.A1</strain>
    </source>
</reference>
<keyword evidence="1" id="KW-0732">Signal</keyword>
<gene>
    <name evidence="2" type="ORF">AB4566_01615</name>
</gene>
<feature type="signal peptide" evidence="1">
    <location>
        <begin position="1"/>
        <end position="22"/>
    </location>
</feature>
<dbReference type="Gene3D" id="2.40.160.60">
    <property type="entry name" value="Outer membrane protein transport protein (OMPP1/FadL/TodX)"/>
    <property type="match status" value="1"/>
</dbReference>
<dbReference type="InterPro" id="IPR032811">
    <property type="entry name" value="Put_conjugal_transfer"/>
</dbReference>
<dbReference type="Pfam" id="PF13729">
    <property type="entry name" value="TraF_2"/>
    <property type="match status" value="1"/>
</dbReference>
<name>A0ABV4N6H4_9VIBR</name>
<dbReference type="RefSeq" id="WP_372264618.1">
    <property type="nucleotide sequence ID" value="NZ_JBFRUW010000003.1"/>
</dbReference>
<dbReference type="EMBL" id="JBFRUW010000003">
    <property type="protein sequence ID" value="MFA0566968.1"/>
    <property type="molecule type" value="Genomic_DNA"/>
</dbReference>
<comment type="caution">
    <text evidence="2">The sequence shown here is derived from an EMBL/GenBank/DDBJ whole genome shotgun (WGS) entry which is preliminary data.</text>
</comment>
<sequence>MHSKGLITLAVASVCAASTAQASTFSTDARSMGMGNTGVVTADFLTAPFHNPALGAAYRAEDDIGLLIPAIGVTVQDSDDALAMIDDVQDHYDSMGRIPSQEEYDTLDQYLNDLSGAKPINVNGGIAFSISIPNQYASVNVFSSTYVEIMANPLIGDEANAKKRYENSEVALTGFGVAELGLALSKEYILKEQKFSFGISPKLQELRTYSDVTSLDDFDIDDYEDSEVSDTVFNVDVGAVWYKDNWRVGLVGKNLIKQEIETKNSHLTYELAPKVTIGGGYITELFTVSLDADLTSQERFSMSSNATQFVRAGIEFNAWGWAQLRAGYETDLEDNLEDSMTAGFGISPWDIVSFDLAASYAGDNQFGVSANLALTF</sequence>
<evidence type="ECO:0000313" key="3">
    <source>
        <dbReference type="Proteomes" id="UP001570417"/>
    </source>
</evidence>